<evidence type="ECO:0000259" key="1">
    <source>
        <dbReference type="Pfam" id="PF04326"/>
    </source>
</evidence>
<dbReference type="InterPro" id="IPR007421">
    <property type="entry name" value="Schlafen_AlbA_2_dom"/>
</dbReference>
<dbReference type="Pfam" id="PF04326">
    <property type="entry name" value="SLFN_AlbA_2"/>
    <property type="match status" value="1"/>
</dbReference>
<sequence length="311" mass="35742">MSFKWSKEILENIVVTKQMESNTLEFKSGEDLNEVMKSNNNNKNVEFSKDISAMANSNGGDIIYGISEEKKNDKSVAGSFSFVERNFLIDSIEQKLNSLIIPKIDNIEIIPIDFSETEMVVIISIPKSYTAHQAKDKRYYKRFAFSVEPMEDWEVKDIINRGLKPEVELIFSAVKDNNYLSINNITYGCYDINIKVHNKGKVSANYLNCFIEIEKNLKKSILGTYNLMETSSDHIQIMFDNKQENRIKIGNEWVFFPTIYDPILPSVIKNIGTIKVKKSLLNTHSLLTCQVSTESTCNVFYIYTDEIPKEK</sequence>
<accession>A0A250F0W7</accession>
<feature type="domain" description="Schlafen AlbA-2" evidence="1">
    <location>
        <begin position="20"/>
        <end position="150"/>
    </location>
</feature>
<dbReference type="EMBL" id="CP022383">
    <property type="protein sequence ID" value="ATA78789.1"/>
    <property type="molecule type" value="Genomic_DNA"/>
</dbReference>
<evidence type="ECO:0000313" key="3">
    <source>
        <dbReference type="Proteomes" id="UP000217334"/>
    </source>
</evidence>
<organism evidence="2 3">
    <name type="scientific">Capnocytophaga sputigena</name>
    <dbReference type="NCBI Taxonomy" id="1019"/>
    <lineage>
        <taxon>Bacteria</taxon>
        <taxon>Pseudomonadati</taxon>
        <taxon>Bacteroidota</taxon>
        <taxon>Flavobacteriia</taxon>
        <taxon>Flavobacteriales</taxon>
        <taxon>Flavobacteriaceae</taxon>
        <taxon>Capnocytophaga</taxon>
    </lineage>
</organism>
<name>A0A250F0W7_CAPSP</name>
<proteinExistence type="predicted"/>
<dbReference type="InterPro" id="IPR038461">
    <property type="entry name" value="Schlafen_AlbA_2_dom_sf"/>
</dbReference>
<dbReference type="Gene3D" id="3.30.950.30">
    <property type="entry name" value="Schlafen, AAA domain"/>
    <property type="match status" value="1"/>
</dbReference>
<protein>
    <recommendedName>
        <fullName evidence="1">Schlafen AlbA-2 domain-containing protein</fullName>
    </recommendedName>
</protein>
<reference evidence="3" key="1">
    <citation type="submission" date="2017-06" db="EMBL/GenBank/DDBJ databases">
        <title>Capnocytophaga spp. assemblies.</title>
        <authorList>
            <person name="Gulvik C.A."/>
        </authorList>
    </citation>
    <scope>NUCLEOTIDE SEQUENCE [LARGE SCALE GENOMIC DNA]</scope>
    <source>
        <strain evidence="3">H4486</strain>
    </source>
</reference>
<gene>
    <name evidence="2" type="ORF">CGC59_03435</name>
</gene>
<dbReference type="RefSeq" id="WP_095900886.1">
    <property type="nucleotide sequence ID" value="NZ_CP022383.1"/>
</dbReference>
<dbReference type="Proteomes" id="UP000217334">
    <property type="component" value="Chromosome"/>
</dbReference>
<evidence type="ECO:0000313" key="2">
    <source>
        <dbReference type="EMBL" id="ATA78789.1"/>
    </source>
</evidence>
<dbReference type="AlphaFoldDB" id="A0A250F0W7"/>